<accession>A0A165LCS1</accession>
<evidence type="ECO:0000313" key="2">
    <source>
        <dbReference type="EMBL" id="KZK73862.1"/>
    </source>
</evidence>
<dbReference type="InterPro" id="IPR041916">
    <property type="entry name" value="Anti_sigma_zinc_sf"/>
</dbReference>
<evidence type="ECO:0000259" key="1">
    <source>
        <dbReference type="Pfam" id="PF13490"/>
    </source>
</evidence>
<dbReference type="InterPro" id="IPR027383">
    <property type="entry name" value="Znf_put"/>
</dbReference>
<dbReference type="RefSeq" id="WP_011357382.1">
    <property type="nucleotide sequence ID" value="NZ_LVWG01000033.1"/>
</dbReference>
<dbReference type="Proteomes" id="UP000076481">
    <property type="component" value="Unassembled WGS sequence"/>
</dbReference>
<proteinExistence type="predicted"/>
<evidence type="ECO:0000313" key="3">
    <source>
        <dbReference type="Proteomes" id="UP000076481"/>
    </source>
</evidence>
<dbReference type="OMA" id="CKECHRE"/>
<protein>
    <submittedName>
        <fullName evidence="2">Anti-sigma factor</fullName>
    </submittedName>
</protein>
<gene>
    <name evidence="2" type="ORF">A3K90_03460</name>
</gene>
<sequence length="85" mass="9644">MNCKTARVLMSAAVDGELTGKEEEGLRLHLSQCSDCRMEYEEAKKTKMIVKEKIVRFKAPQSLVDSIMDLSFTSEKEEQNTLVSE</sequence>
<dbReference type="EMBL" id="LVWG01000033">
    <property type="protein sequence ID" value="KZK73862.1"/>
    <property type="molecule type" value="Genomic_DNA"/>
</dbReference>
<dbReference type="Pfam" id="PF13490">
    <property type="entry name" value="zf-HC2"/>
    <property type="match status" value="1"/>
</dbReference>
<feature type="domain" description="Putative zinc-finger" evidence="1">
    <location>
        <begin position="3"/>
        <end position="37"/>
    </location>
</feature>
<name>A0A165LCS1_PELLU</name>
<reference evidence="2 3" key="1">
    <citation type="submission" date="2016-03" db="EMBL/GenBank/DDBJ databases">
        <title>Speciation and ecological success in dimly lit waters: horizontal gene transfer in a green sulfur bacteria bloom unveiled by metagenomic assembly.</title>
        <authorList>
            <person name="Llorens-Mares T."/>
            <person name="Liu Z."/>
            <person name="Allen L.Z."/>
            <person name="Rusch D.B."/>
            <person name="Craig M.T."/>
            <person name="Dupont C.L."/>
            <person name="Bryant D.A."/>
            <person name="Casamayor E.O."/>
        </authorList>
    </citation>
    <scope>NUCLEOTIDE SEQUENCE [LARGE SCALE GENOMIC DNA]</scope>
    <source>
        <strain evidence="2">CIII</strain>
    </source>
</reference>
<dbReference type="AlphaFoldDB" id="A0A165LCS1"/>
<organism evidence="2 3">
    <name type="scientific">Pelodictyon luteolum</name>
    <dbReference type="NCBI Taxonomy" id="1100"/>
    <lineage>
        <taxon>Bacteria</taxon>
        <taxon>Pseudomonadati</taxon>
        <taxon>Chlorobiota</taxon>
        <taxon>Chlorobiia</taxon>
        <taxon>Chlorobiales</taxon>
        <taxon>Chlorobiaceae</taxon>
        <taxon>Chlorobium/Pelodictyon group</taxon>
        <taxon>Pelodictyon</taxon>
    </lineage>
</organism>
<dbReference type="Gene3D" id="1.10.10.1320">
    <property type="entry name" value="Anti-sigma factor, zinc-finger domain"/>
    <property type="match status" value="1"/>
</dbReference>
<comment type="caution">
    <text evidence="2">The sequence shown here is derived from an EMBL/GenBank/DDBJ whole genome shotgun (WGS) entry which is preliminary data.</text>
</comment>